<evidence type="ECO:0000313" key="3">
    <source>
        <dbReference type="Proteomes" id="UP000027439"/>
    </source>
</evidence>
<dbReference type="RefSeq" id="WP_035967857.1">
    <property type="nucleotide sequence ID" value="NZ_BMEG01000011.1"/>
</dbReference>
<proteinExistence type="predicted"/>
<dbReference type="Proteomes" id="UP000027439">
    <property type="component" value="Unassembled WGS sequence"/>
</dbReference>
<dbReference type="Proteomes" id="UP000597138">
    <property type="component" value="Unassembled WGS sequence"/>
</dbReference>
<organism evidence="2 3">
    <name type="scientific">Caballeronia grimmiae</name>
    <dbReference type="NCBI Taxonomy" id="1071679"/>
    <lineage>
        <taxon>Bacteria</taxon>
        <taxon>Pseudomonadati</taxon>
        <taxon>Pseudomonadota</taxon>
        <taxon>Betaproteobacteria</taxon>
        <taxon>Burkholderiales</taxon>
        <taxon>Burkholderiaceae</taxon>
        <taxon>Caballeronia</taxon>
    </lineage>
</organism>
<dbReference type="eggNOG" id="ENOG50340UX">
    <property type="taxonomic scope" value="Bacteria"/>
</dbReference>
<dbReference type="STRING" id="1071679.BG57_14035"/>
<reference evidence="1" key="4">
    <citation type="submission" date="2024-05" db="EMBL/GenBank/DDBJ databases">
        <authorList>
            <person name="Sun Q."/>
            <person name="Zhou Y."/>
        </authorList>
    </citation>
    <scope>NUCLEOTIDE SEQUENCE</scope>
    <source>
        <strain evidence="1">CGMCC 1.11013</strain>
    </source>
</reference>
<protein>
    <recommendedName>
        <fullName evidence="5">Pilus assembly protein</fullName>
    </recommendedName>
</protein>
<accession>A0A069NT00</accession>
<reference evidence="1" key="1">
    <citation type="journal article" date="2014" name="Int. J. Syst. Evol. Microbiol.">
        <title>Complete genome of a new Firmicutes species belonging to the dominant human colonic microbiota ('Ruminococcus bicirculans') reveals two chromosomes and a selective capacity to utilize plant glucans.</title>
        <authorList>
            <consortium name="NISC Comparative Sequencing Program"/>
            <person name="Wegmann U."/>
            <person name="Louis P."/>
            <person name="Goesmann A."/>
            <person name="Henrissat B."/>
            <person name="Duncan S.H."/>
            <person name="Flint H.J."/>
        </authorList>
    </citation>
    <scope>NUCLEOTIDE SEQUENCE</scope>
    <source>
        <strain evidence="1">CGMCC 1.11013</strain>
    </source>
</reference>
<gene>
    <name evidence="2" type="ORF">BG57_14035</name>
    <name evidence="1" type="ORF">GCM10010985_51810</name>
</gene>
<evidence type="ECO:0000313" key="1">
    <source>
        <dbReference type="EMBL" id="GGD90787.1"/>
    </source>
</evidence>
<evidence type="ECO:0000313" key="4">
    <source>
        <dbReference type="Proteomes" id="UP000597138"/>
    </source>
</evidence>
<evidence type="ECO:0008006" key="5">
    <source>
        <dbReference type="Google" id="ProtNLM"/>
    </source>
</evidence>
<keyword evidence="4" id="KW-1185">Reference proteome</keyword>
<sequence length="166" mass="18135">MNLRSKSLGAVLPIVLLLAAMMLVTASAWLQTSLVAARTTVAARERMQAFHAADSALLRCSRMLSAALPATGAVDQEPARWRLRASFEGAPAVAVAPFVTWPYAMRAPQCLIEAWSRSWQSAAMSYLVTARGFGAQPQSEAWLQVRIDLADGVITQHWRRVVAKPF</sequence>
<dbReference type="EMBL" id="JFHE01000025">
    <property type="protein sequence ID" value="KDR30729.1"/>
    <property type="molecule type" value="Genomic_DNA"/>
</dbReference>
<reference evidence="4" key="3">
    <citation type="journal article" date="2019" name="Int. J. Syst. Evol. Microbiol.">
        <title>The Global Catalogue of Microorganisms (GCM) 10K type strain sequencing project: providing services to taxonomists for standard genome sequencing and annotation.</title>
        <authorList>
            <consortium name="The Broad Institute Genomics Platform"/>
            <consortium name="The Broad Institute Genome Sequencing Center for Infectious Disease"/>
            <person name="Wu L."/>
            <person name="Ma J."/>
        </authorList>
    </citation>
    <scope>NUCLEOTIDE SEQUENCE [LARGE SCALE GENOMIC DNA]</scope>
    <source>
        <strain evidence="4">CGMCC 1.11013</strain>
    </source>
</reference>
<dbReference type="EMBL" id="BMEG01000011">
    <property type="protein sequence ID" value="GGD90787.1"/>
    <property type="molecule type" value="Genomic_DNA"/>
</dbReference>
<dbReference type="AlphaFoldDB" id="A0A069NT00"/>
<dbReference type="OrthoDB" id="9035420at2"/>
<evidence type="ECO:0000313" key="2">
    <source>
        <dbReference type="EMBL" id="KDR30729.1"/>
    </source>
</evidence>
<name>A0A069NT00_9BURK</name>
<reference evidence="2 3" key="2">
    <citation type="submission" date="2014-03" db="EMBL/GenBank/DDBJ databases">
        <title>Draft Genome Sequences of Four Burkholderia Strains.</title>
        <authorList>
            <person name="Liu X.Y."/>
            <person name="Li C.X."/>
            <person name="Xu J.H."/>
        </authorList>
    </citation>
    <scope>NUCLEOTIDE SEQUENCE [LARGE SCALE GENOMIC DNA]</scope>
    <source>
        <strain evidence="2 3">R27</strain>
    </source>
</reference>
<comment type="caution">
    <text evidence="2">The sequence shown here is derived from an EMBL/GenBank/DDBJ whole genome shotgun (WGS) entry which is preliminary data.</text>
</comment>